<gene>
    <name evidence="1" type="ORF">HRR37_15080</name>
</gene>
<accession>A0A2S9UF23</accession>
<evidence type="ECO:0000313" key="1">
    <source>
        <dbReference type="EMBL" id="NYV43651.1"/>
    </source>
</evidence>
<dbReference type="KEGG" id="csj:CSK29544_03955"/>
<name>A0A2S9UF23_CROSK</name>
<dbReference type="PROSITE" id="PS51257">
    <property type="entry name" value="PROKAR_LIPOPROTEIN"/>
    <property type="match status" value="1"/>
</dbReference>
<keyword evidence="1" id="KW-0449">Lipoprotein</keyword>
<reference evidence="1 2" key="1">
    <citation type="submission" date="2020-05" db="EMBL/GenBank/DDBJ databases">
        <title>The draft genome of Cronobacter sakazakii strain 145005.</title>
        <authorList>
            <person name="Yang J."/>
            <person name="Liu L."/>
            <person name="Feng Y."/>
            <person name="Zong Z."/>
        </authorList>
    </citation>
    <scope>NUCLEOTIDE SEQUENCE [LARGE SCALE GENOMIC DNA]</scope>
    <source>
        <strain evidence="1 2">145005</strain>
    </source>
</reference>
<dbReference type="RefSeq" id="WP_004387181.1">
    <property type="nucleotide sequence ID" value="NZ_CAWNSY010000111.1"/>
</dbReference>
<dbReference type="AlphaFoldDB" id="A0A2S9UF23"/>
<sequence length="138" mass="15956">MRQVIFVLFAAVLLSGCIPRYATHRPALDVDIQNEQGEPIPHATFWLQTHRMPPGYYPLPEKFTADNNGHVSVSRVSEWENMIFFLHGTMIYSWSWCVEAPGYLPREGNLESLRPQVKLLKARTPERCRLAQYAEARQ</sequence>
<dbReference type="GeneID" id="56731454"/>
<comment type="caution">
    <text evidence="1">The sequence shown here is derived from an EMBL/GenBank/DDBJ whole genome shotgun (WGS) entry which is preliminary data.</text>
</comment>
<evidence type="ECO:0000313" key="2">
    <source>
        <dbReference type="Proteomes" id="UP000548673"/>
    </source>
</evidence>
<organism evidence="1 2">
    <name type="scientific">Cronobacter sakazakii</name>
    <name type="common">Enterobacter sakazakii</name>
    <dbReference type="NCBI Taxonomy" id="28141"/>
    <lineage>
        <taxon>Bacteria</taxon>
        <taxon>Pseudomonadati</taxon>
        <taxon>Pseudomonadota</taxon>
        <taxon>Gammaproteobacteria</taxon>
        <taxon>Enterobacterales</taxon>
        <taxon>Enterobacteriaceae</taxon>
        <taxon>Cronobacter</taxon>
    </lineage>
</organism>
<dbReference type="EMBL" id="JABTXY010000025">
    <property type="protein sequence ID" value="NYV43651.1"/>
    <property type="molecule type" value="Genomic_DNA"/>
</dbReference>
<proteinExistence type="predicted"/>
<protein>
    <submittedName>
        <fullName evidence="1">Membrane lipoprotein lipid attachment site-containing protein</fullName>
    </submittedName>
</protein>
<dbReference type="STRING" id="28141.CSK29544_03955"/>
<dbReference type="Proteomes" id="UP000548673">
    <property type="component" value="Unassembled WGS sequence"/>
</dbReference>